<proteinExistence type="predicted"/>
<dbReference type="PROSITE" id="PS00455">
    <property type="entry name" value="AMP_BINDING"/>
    <property type="match status" value="1"/>
</dbReference>
<dbReference type="InterPro" id="IPR000873">
    <property type="entry name" value="AMP-dep_synth/lig_dom"/>
</dbReference>
<dbReference type="KEGG" id="amog:QRX60_21765"/>
<dbReference type="PANTHER" id="PTHR43767:SF1">
    <property type="entry name" value="NONRIBOSOMAL PEPTIDE SYNTHASE PES1 (EUROFUNG)-RELATED"/>
    <property type="match status" value="1"/>
</dbReference>
<dbReference type="InterPro" id="IPR045851">
    <property type="entry name" value="AMP-bd_C_sf"/>
</dbReference>
<gene>
    <name evidence="3" type="ORF">QRX60_21765</name>
</gene>
<dbReference type="InterPro" id="IPR025110">
    <property type="entry name" value="AMP-bd_C"/>
</dbReference>
<dbReference type="AlphaFoldDB" id="A0A9Y2JX57"/>
<organism evidence="3 4">
    <name type="scientific">Amycolatopsis mongoliensis</name>
    <dbReference type="NCBI Taxonomy" id="715475"/>
    <lineage>
        <taxon>Bacteria</taxon>
        <taxon>Bacillati</taxon>
        <taxon>Actinomycetota</taxon>
        <taxon>Actinomycetes</taxon>
        <taxon>Pseudonocardiales</taxon>
        <taxon>Pseudonocardiaceae</taxon>
        <taxon>Amycolatopsis</taxon>
    </lineage>
</organism>
<dbReference type="RefSeq" id="WP_286002603.1">
    <property type="nucleotide sequence ID" value="NZ_CP127295.1"/>
</dbReference>
<feature type="domain" description="AMP-dependent synthetase/ligase" evidence="1">
    <location>
        <begin position="34"/>
        <end position="388"/>
    </location>
</feature>
<dbReference type="PANTHER" id="PTHR43767">
    <property type="entry name" value="LONG-CHAIN-FATTY-ACID--COA LIGASE"/>
    <property type="match status" value="1"/>
</dbReference>
<evidence type="ECO:0000259" key="2">
    <source>
        <dbReference type="Pfam" id="PF13193"/>
    </source>
</evidence>
<feature type="domain" description="AMP-binding enzyme C-terminal" evidence="2">
    <location>
        <begin position="444"/>
        <end position="517"/>
    </location>
</feature>
<dbReference type="InterPro" id="IPR042099">
    <property type="entry name" value="ANL_N_sf"/>
</dbReference>
<reference evidence="3 4" key="1">
    <citation type="submission" date="2023-06" db="EMBL/GenBank/DDBJ databases">
        <authorList>
            <person name="Oyuntsetseg B."/>
            <person name="Kim S.B."/>
        </authorList>
    </citation>
    <scope>NUCLEOTIDE SEQUENCE [LARGE SCALE GENOMIC DNA]</scope>
    <source>
        <strain evidence="3 4">4-36</strain>
    </source>
</reference>
<dbReference type="Proteomes" id="UP001239397">
    <property type="component" value="Chromosome"/>
</dbReference>
<dbReference type="InterPro" id="IPR050237">
    <property type="entry name" value="ATP-dep_AMP-bd_enzyme"/>
</dbReference>
<dbReference type="GO" id="GO:0016878">
    <property type="term" value="F:acid-thiol ligase activity"/>
    <property type="evidence" value="ECO:0007669"/>
    <property type="project" value="UniProtKB-ARBA"/>
</dbReference>
<evidence type="ECO:0000259" key="1">
    <source>
        <dbReference type="Pfam" id="PF00501"/>
    </source>
</evidence>
<evidence type="ECO:0000313" key="3">
    <source>
        <dbReference type="EMBL" id="WIY06343.1"/>
    </source>
</evidence>
<name>A0A9Y2JX57_9PSEU</name>
<dbReference type="EMBL" id="CP127295">
    <property type="protein sequence ID" value="WIY06343.1"/>
    <property type="molecule type" value="Genomic_DNA"/>
</dbReference>
<dbReference type="Pfam" id="PF00501">
    <property type="entry name" value="AMP-binding"/>
    <property type="match status" value="1"/>
</dbReference>
<dbReference type="Pfam" id="PF13193">
    <property type="entry name" value="AMP-binding_C"/>
    <property type="match status" value="1"/>
</dbReference>
<dbReference type="InterPro" id="IPR020845">
    <property type="entry name" value="AMP-binding_CS"/>
</dbReference>
<evidence type="ECO:0000313" key="4">
    <source>
        <dbReference type="Proteomes" id="UP001239397"/>
    </source>
</evidence>
<protein>
    <submittedName>
        <fullName evidence="3">AMP-binding protein</fullName>
    </submittedName>
</protein>
<dbReference type="Gene3D" id="3.30.300.30">
    <property type="match status" value="1"/>
</dbReference>
<sequence>MTWPRYDGPEDLAAIEAVPLEDRGLPESTYELLRQAGTRFADRPAVTLLPSGEAWEHPVTWTFGELLARVHRIANVLTELGVTRRDAVALLAPNSGDVFAATLAAQAVGIAAPVNPGLAPHQVRELLETSDARVVLAADPDLDVGRPVLSLAELAARADRADPVRLAAEPPRSTDFAGYFHTGGSTGTPKIAVHTHAGEVGMAWTLAASTGADDLVLLAALPLFHVNALLVTGLAPLFRGRHVVWAGPLGYRDPALYPAFWRIVERYRIGGMSAVPTVYAVLAHVPVDADISSLTFPIVGAAPLPAAVRRQWREHTGVDLVEGYGLTEGTCASARGFPGAPRPGTVGQRMPYQKIKAVRIDGDGWTDLPPGEPGVLVIRGPNVFPGYLRRTAEGAVPDPAGKVVDGWLDTGDLGSVDAEGFVRLTGRAKDLIIRGGHNIDPAVIEEAMLAHPAVSGAAAVGRPDRHAGEVPVVYVTLHAPTPEPELLEWAASRVPERAAVPKAVHVVPEIPLTVVGKQYKPALRQDALRRVAEDEAAALGLGDVRITVELDGGEPVVVVHATPPADLSSTLDSYAFRWRHTGRPRDA</sequence>
<dbReference type="Gene3D" id="3.40.50.12780">
    <property type="entry name" value="N-terminal domain of ligase-like"/>
    <property type="match status" value="1"/>
</dbReference>
<keyword evidence="4" id="KW-1185">Reference proteome</keyword>
<dbReference type="SUPFAM" id="SSF56801">
    <property type="entry name" value="Acetyl-CoA synthetase-like"/>
    <property type="match status" value="1"/>
</dbReference>
<accession>A0A9Y2JX57</accession>